<dbReference type="RefSeq" id="WP_111356702.1">
    <property type="nucleotide sequence ID" value="NZ_NHSK01000076.1"/>
</dbReference>
<evidence type="ECO:0000313" key="5">
    <source>
        <dbReference type="Proteomes" id="UP000248863"/>
    </source>
</evidence>
<accession>A0A327KNV1</accession>
<dbReference type="AlphaFoldDB" id="A0A327KNV1"/>
<gene>
    <name evidence="4" type="ORF">CH338_08645</name>
</gene>
<dbReference type="InterPro" id="IPR002852">
    <property type="entry name" value="UPF0251"/>
</dbReference>
<dbReference type="PANTHER" id="PTHR37478:SF2">
    <property type="entry name" value="UPF0251 PROTEIN TK0562"/>
    <property type="match status" value="1"/>
</dbReference>
<dbReference type="HAMAP" id="MF_00674">
    <property type="entry name" value="UPF0251"/>
    <property type="match status" value="1"/>
</dbReference>
<proteinExistence type="inferred from homology"/>
<dbReference type="PANTHER" id="PTHR37478">
    <property type="match status" value="1"/>
</dbReference>
<sequence length="153" mass="16265">MPRPRKLRTVREPVPARVYKPAGVPRRDLDEIVLTLDALEALRHADAEGFEHAAAAAQMGVSRPTFSRLIAEARTTVATALVQGLALRIEGGPARVAEEGDEPCCGRGMRRRRGHCGRLGPGRGLESATERRVGSAGPAARPAPSDGRTDGSD</sequence>
<dbReference type="Pfam" id="PF02001">
    <property type="entry name" value="DUF134"/>
    <property type="match status" value="1"/>
</dbReference>
<dbReference type="Proteomes" id="UP000248863">
    <property type="component" value="Unassembled WGS sequence"/>
</dbReference>
<feature type="compositionally biased region" description="Low complexity" evidence="3">
    <location>
        <begin position="134"/>
        <end position="146"/>
    </location>
</feature>
<evidence type="ECO:0000313" key="4">
    <source>
        <dbReference type="EMBL" id="RAI39674.1"/>
    </source>
</evidence>
<evidence type="ECO:0000256" key="2">
    <source>
        <dbReference type="HAMAP-Rule" id="MF_00674"/>
    </source>
</evidence>
<dbReference type="EMBL" id="NPEU01000067">
    <property type="protein sequence ID" value="RAI39674.1"/>
    <property type="molecule type" value="Genomic_DNA"/>
</dbReference>
<dbReference type="OrthoDB" id="280278at2"/>
<feature type="region of interest" description="Disordered" evidence="3">
    <location>
        <begin position="113"/>
        <end position="153"/>
    </location>
</feature>
<comment type="similarity">
    <text evidence="1 2">Belongs to the UPF0251 family.</text>
</comment>
<evidence type="ECO:0000256" key="3">
    <source>
        <dbReference type="SAM" id="MobiDB-lite"/>
    </source>
</evidence>
<comment type="caution">
    <text evidence="4">The sequence shown here is derived from an EMBL/GenBank/DDBJ whole genome shotgun (WGS) entry which is preliminary data.</text>
</comment>
<keyword evidence="5" id="KW-1185">Reference proteome</keyword>
<name>A0A327KNV1_9BRAD</name>
<protein>
    <recommendedName>
        <fullName evidence="2">UPF0251 protein CH338_08645</fullName>
    </recommendedName>
</protein>
<evidence type="ECO:0000256" key="1">
    <source>
        <dbReference type="ARBA" id="ARBA00009350"/>
    </source>
</evidence>
<reference evidence="4 5" key="1">
    <citation type="submission" date="2017-07" db="EMBL/GenBank/DDBJ databases">
        <title>Draft Genome Sequences of Select Purple Nonsulfur Bacteria.</title>
        <authorList>
            <person name="Lasarre B."/>
            <person name="Mckinlay J.B."/>
        </authorList>
    </citation>
    <scope>NUCLEOTIDE SEQUENCE [LARGE SCALE GENOMIC DNA]</scope>
    <source>
        <strain evidence="4 5">DSM 11907</strain>
    </source>
</reference>
<organism evidence="4 5">
    <name type="scientific">Rhodoplanes elegans</name>
    <dbReference type="NCBI Taxonomy" id="29408"/>
    <lineage>
        <taxon>Bacteria</taxon>
        <taxon>Pseudomonadati</taxon>
        <taxon>Pseudomonadota</taxon>
        <taxon>Alphaproteobacteria</taxon>
        <taxon>Hyphomicrobiales</taxon>
        <taxon>Nitrobacteraceae</taxon>
        <taxon>Rhodoplanes</taxon>
    </lineage>
</organism>